<proteinExistence type="predicted"/>
<name>A0A371HYM8_MUCPR</name>
<dbReference type="Pfam" id="PF12023">
    <property type="entry name" value="DUF3511"/>
    <property type="match status" value="1"/>
</dbReference>
<evidence type="ECO:0008006" key="4">
    <source>
        <dbReference type="Google" id="ProtNLM"/>
    </source>
</evidence>
<keyword evidence="3" id="KW-1185">Reference proteome</keyword>
<evidence type="ECO:0000313" key="2">
    <source>
        <dbReference type="EMBL" id="RDY07892.1"/>
    </source>
</evidence>
<gene>
    <name evidence="2" type="ORF">CR513_07938</name>
</gene>
<accession>A0A371HYM8</accession>
<dbReference type="InterPro" id="IPR021899">
    <property type="entry name" value="DUF3511"/>
</dbReference>
<comment type="caution">
    <text evidence="2">The sequence shown here is derived from an EMBL/GenBank/DDBJ whole genome shotgun (WGS) entry which is preliminary data.</text>
</comment>
<dbReference type="OrthoDB" id="660385at2759"/>
<reference evidence="2" key="1">
    <citation type="submission" date="2018-05" db="EMBL/GenBank/DDBJ databases">
        <title>Draft genome of Mucuna pruriens seed.</title>
        <authorList>
            <person name="Nnadi N.E."/>
            <person name="Vos R."/>
            <person name="Hasami M.H."/>
            <person name="Devisetty U.K."/>
            <person name="Aguiy J.C."/>
        </authorList>
    </citation>
    <scope>NUCLEOTIDE SEQUENCE [LARGE SCALE GENOMIC DNA]</scope>
    <source>
        <strain evidence="2">JCA_2017</strain>
    </source>
</reference>
<evidence type="ECO:0000256" key="1">
    <source>
        <dbReference type="SAM" id="MobiDB-lite"/>
    </source>
</evidence>
<dbReference type="STRING" id="157652.A0A371HYM8"/>
<feature type="non-terminal residue" evidence="2">
    <location>
        <position position="1"/>
    </location>
</feature>
<organism evidence="2 3">
    <name type="scientific">Mucuna pruriens</name>
    <name type="common">Velvet bean</name>
    <name type="synonym">Dolichos pruriens</name>
    <dbReference type="NCBI Taxonomy" id="157652"/>
    <lineage>
        <taxon>Eukaryota</taxon>
        <taxon>Viridiplantae</taxon>
        <taxon>Streptophyta</taxon>
        <taxon>Embryophyta</taxon>
        <taxon>Tracheophyta</taxon>
        <taxon>Spermatophyta</taxon>
        <taxon>Magnoliopsida</taxon>
        <taxon>eudicotyledons</taxon>
        <taxon>Gunneridae</taxon>
        <taxon>Pentapetalae</taxon>
        <taxon>rosids</taxon>
        <taxon>fabids</taxon>
        <taxon>Fabales</taxon>
        <taxon>Fabaceae</taxon>
        <taxon>Papilionoideae</taxon>
        <taxon>50 kb inversion clade</taxon>
        <taxon>NPAAA clade</taxon>
        <taxon>indigoferoid/millettioid clade</taxon>
        <taxon>Phaseoleae</taxon>
        <taxon>Mucuna</taxon>
    </lineage>
</organism>
<protein>
    <recommendedName>
        <fullName evidence="4">DUF3511 domain-containing protein</fullName>
    </recommendedName>
</protein>
<feature type="compositionally biased region" description="Basic residues" evidence="1">
    <location>
        <begin position="7"/>
        <end position="18"/>
    </location>
</feature>
<dbReference type="PANTHER" id="PTHR33193">
    <property type="entry name" value="DOMAIN PROTEIN, PUTATIVE (DUF3511)-RELATED"/>
    <property type="match status" value="1"/>
</dbReference>
<dbReference type="Proteomes" id="UP000257109">
    <property type="component" value="Unassembled WGS sequence"/>
</dbReference>
<dbReference type="AlphaFoldDB" id="A0A371HYM8"/>
<evidence type="ECO:0000313" key="3">
    <source>
        <dbReference type="Proteomes" id="UP000257109"/>
    </source>
</evidence>
<feature type="region of interest" description="Disordered" evidence="1">
    <location>
        <begin position="1"/>
        <end position="51"/>
    </location>
</feature>
<dbReference type="PANTHER" id="PTHR33193:SF73">
    <property type="entry name" value="DUF3511 DOMAIN PROTEIN"/>
    <property type="match status" value="1"/>
</dbReference>
<dbReference type="EMBL" id="QJKJ01001380">
    <property type="protein sequence ID" value="RDY07892.1"/>
    <property type="molecule type" value="Genomic_DNA"/>
</dbReference>
<sequence length="92" mass="10823">MEGLQKHNVKSVKEKKMRSSSSWREEGAGPEPYGLQMVTKPKNTSWWNDPEKKRKRRVAKYKLYAAEGKLKHSLKKGLRWIKIKCIKIARNL</sequence>